<evidence type="ECO:0000256" key="8">
    <source>
        <dbReference type="ARBA" id="ARBA00023224"/>
    </source>
</evidence>
<feature type="transmembrane region" description="Helical" evidence="9">
    <location>
        <begin position="39"/>
        <end position="61"/>
    </location>
</feature>
<dbReference type="AlphaFoldDB" id="A0A9D4QZN3"/>
<dbReference type="Pfam" id="PF00001">
    <property type="entry name" value="7tm_1"/>
    <property type="match status" value="1"/>
</dbReference>
<evidence type="ECO:0000256" key="6">
    <source>
        <dbReference type="ARBA" id="ARBA00023136"/>
    </source>
</evidence>
<evidence type="ECO:0000256" key="9">
    <source>
        <dbReference type="SAM" id="Phobius"/>
    </source>
</evidence>
<evidence type="ECO:0000313" key="11">
    <source>
        <dbReference type="EMBL" id="KAH3847950.1"/>
    </source>
</evidence>
<dbReference type="EMBL" id="JAIWYP010000003">
    <property type="protein sequence ID" value="KAH3847950.1"/>
    <property type="molecule type" value="Genomic_DNA"/>
</dbReference>
<keyword evidence="4 9" id="KW-1133">Transmembrane helix</keyword>
<accession>A0A9D4QZN3</accession>
<feature type="transmembrane region" description="Helical" evidence="9">
    <location>
        <begin position="197"/>
        <end position="221"/>
    </location>
</feature>
<keyword evidence="5" id="KW-0297">G-protein coupled receptor</keyword>
<dbReference type="Gene3D" id="1.20.1070.10">
    <property type="entry name" value="Rhodopsin 7-helix transmembrane proteins"/>
    <property type="match status" value="1"/>
</dbReference>
<dbReference type="GO" id="GO:0005886">
    <property type="term" value="C:plasma membrane"/>
    <property type="evidence" value="ECO:0007669"/>
    <property type="project" value="UniProtKB-SubCell"/>
</dbReference>
<dbReference type="PANTHER" id="PTHR24228">
    <property type="entry name" value="B2 BRADYKININ RECEPTOR/ANGIOTENSIN II RECEPTOR"/>
    <property type="match status" value="1"/>
</dbReference>
<evidence type="ECO:0000259" key="10">
    <source>
        <dbReference type="PROSITE" id="PS50262"/>
    </source>
</evidence>
<keyword evidence="3 9" id="KW-0812">Transmembrane</keyword>
<evidence type="ECO:0000256" key="5">
    <source>
        <dbReference type="ARBA" id="ARBA00023040"/>
    </source>
</evidence>
<keyword evidence="7" id="KW-0675">Receptor</keyword>
<feature type="transmembrane region" description="Helical" evidence="9">
    <location>
        <begin position="68"/>
        <end position="95"/>
    </location>
</feature>
<evidence type="ECO:0000256" key="1">
    <source>
        <dbReference type="ARBA" id="ARBA00004651"/>
    </source>
</evidence>
<dbReference type="PROSITE" id="PS50262">
    <property type="entry name" value="G_PROTEIN_RECEP_F1_2"/>
    <property type="match status" value="1"/>
</dbReference>
<dbReference type="OrthoDB" id="10044919at2759"/>
<dbReference type="PANTHER" id="PTHR24228:SF74">
    <property type="entry name" value="G-PROTEIN COUPLED RECEPTORS FAMILY 1 PROFILE DOMAIN-CONTAINING PROTEIN"/>
    <property type="match status" value="1"/>
</dbReference>
<dbReference type="InterPro" id="IPR017452">
    <property type="entry name" value="GPCR_Rhodpsn_7TM"/>
</dbReference>
<feature type="transmembrane region" description="Helical" evidence="9">
    <location>
        <begin position="242"/>
        <end position="266"/>
    </location>
</feature>
<name>A0A9D4QZN3_DREPO</name>
<dbReference type="PRINTS" id="PR00237">
    <property type="entry name" value="GPCRRHODOPSN"/>
</dbReference>
<keyword evidence="2" id="KW-1003">Cell membrane</keyword>
<evidence type="ECO:0000256" key="7">
    <source>
        <dbReference type="ARBA" id="ARBA00023170"/>
    </source>
</evidence>
<reference evidence="11" key="1">
    <citation type="journal article" date="2019" name="bioRxiv">
        <title>The Genome of the Zebra Mussel, Dreissena polymorpha: A Resource for Invasive Species Research.</title>
        <authorList>
            <person name="McCartney M.A."/>
            <person name="Auch B."/>
            <person name="Kono T."/>
            <person name="Mallez S."/>
            <person name="Zhang Y."/>
            <person name="Obille A."/>
            <person name="Becker A."/>
            <person name="Abrahante J.E."/>
            <person name="Garbe J."/>
            <person name="Badalamenti J.P."/>
            <person name="Herman A."/>
            <person name="Mangelson H."/>
            <person name="Liachko I."/>
            <person name="Sullivan S."/>
            <person name="Sone E.D."/>
            <person name="Koren S."/>
            <person name="Silverstein K.A.T."/>
            <person name="Beckman K.B."/>
            <person name="Gohl D.M."/>
        </authorList>
    </citation>
    <scope>NUCLEOTIDE SEQUENCE</scope>
    <source>
        <strain evidence="11">Duluth1</strain>
        <tissue evidence="11">Whole animal</tissue>
    </source>
</reference>
<feature type="domain" description="G-protein coupled receptors family 1 profile" evidence="10">
    <location>
        <begin position="51"/>
        <end position="297"/>
    </location>
</feature>
<evidence type="ECO:0000256" key="4">
    <source>
        <dbReference type="ARBA" id="ARBA00022989"/>
    </source>
</evidence>
<dbReference type="GO" id="GO:0004930">
    <property type="term" value="F:G protein-coupled receptor activity"/>
    <property type="evidence" value="ECO:0007669"/>
    <property type="project" value="UniProtKB-KW"/>
</dbReference>
<keyword evidence="8" id="KW-0807">Transducer</keyword>
<reference evidence="11" key="2">
    <citation type="submission" date="2020-11" db="EMBL/GenBank/DDBJ databases">
        <authorList>
            <person name="McCartney M.A."/>
            <person name="Auch B."/>
            <person name="Kono T."/>
            <person name="Mallez S."/>
            <person name="Becker A."/>
            <person name="Gohl D.M."/>
            <person name="Silverstein K.A.T."/>
            <person name="Koren S."/>
            <person name="Bechman K.B."/>
            <person name="Herman A."/>
            <person name="Abrahante J.E."/>
            <person name="Garbe J."/>
        </authorList>
    </citation>
    <scope>NUCLEOTIDE SEQUENCE</scope>
    <source>
        <strain evidence="11">Duluth1</strain>
        <tissue evidence="11">Whole animal</tissue>
    </source>
</reference>
<comment type="subcellular location">
    <subcellularLocation>
        <location evidence="1">Cell membrane</location>
        <topology evidence="1">Multi-pass membrane protein</topology>
    </subcellularLocation>
</comment>
<proteinExistence type="predicted"/>
<dbReference type="SUPFAM" id="SSF81321">
    <property type="entry name" value="Family A G protein-coupled receptor-like"/>
    <property type="match status" value="1"/>
</dbReference>
<evidence type="ECO:0000256" key="2">
    <source>
        <dbReference type="ARBA" id="ARBA00022475"/>
    </source>
</evidence>
<protein>
    <recommendedName>
        <fullName evidence="10">G-protein coupled receptors family 1 profile domain-containing protein</fullName>
    </recommendedName>
</protein>
<dbReference type="Proteomes" id="UP000828390">
    <property type="component" value="Unassembled WGS sequence"/>
</dbReference>
<evidence type="ECO:0000313" key="12">
    <source>
        <dbReference type="Proteomes" id="UP000828390"/>
    </source>
</evidence>
<organism evidence="11 12">
    <name type="scientific">Dreissena polymorpha</name>
    <name type="common">Zebra mussel</name>
    <name type="synonym">Mytilus polymorpha</name>
    <dbReference type="NCBI Taxonomy" id="45954"/>
    <lineage>
        <taxon>Eukaryota</taxon>
        <taxon>Metazoa</taxon>
        <taxon>Spiralia</taxon>
        <taxon>Lophotrochozoa</taxon>
        <taxon>Mollusca</taxon>
        <taxon>Bivalvia</taxon>
        <taxon>Autobranchia</taxon>
        <taxon>Heteroconchia</taxon>
        <taxon>Euheterodonta</taxon>
        <taxon>Imparidentia</taxon>
        <taxon>Neoheterodontei</taxon>
        <taxon>Myida</taxon>
        <taxon>Dreissenoidea</taxon>
        <taxon>Dreissenidae</taxon>
        <taxon>Dreissena</taxon>
    </lineage>
</organism>
<keyword evidence="6 9" id="KW-0472">Membrane</keyword>
<dbReference type="InterPro" id="IPR000276">
    <property type="entry name" value="GPCR_Rhodpsn"/>
</dbReference>
<sequence>MSSQTYGVGQHEPIYVNNSSTGCKVWWCDKQPTLITMEAIVIILCFVGSFGNLVTVLAIIFSSLRYSVNCILIGSLSFAGFLYCSLILSMQAVIFHRHSHDVPKDFCSAAGGIRYTLTGVIMVTLAAIALYRFLNVVYISTYRYMSENRQLVITLVICWLLPMVFTIPPSLGVWGAFQFQPSILTCTFDKNADQSNRVAMVTAGFIVPCLFILYCYARIGCTAYRSFKRMSRWNGTTPQAKALRLSAMMLCIFLIFFLGTFPYFVLNVTDKEFKYPIHHIWTTMFAWVLYCCNPIVYTLMDNNFRNAYKRFLMGDCERNPVRRAGSTLSRAASV</sequence>
<evidence type="ECO:0000256" key="3">
    <source>
        <dbReference type="ARBA" id="ARBA00022692"/>
    </source>
</evidence>
<feature type="transmembrane region" description="Helical" evidence="9">
    <location>
        <begin position="115"/>
        <end position="139"/>
    </location>
</feature>
<feature type="transmembrane region" description="Helical" evidence="9">
    <location>
        <begin position="151"/>
        <end position="177"/>
    </location>
</feature>
<gene>
    <name evidence="11" type="ORF">DPMN_090286</name>
</gene>
<feature type="transmembrane region" description="Helical" evidence="9">
    <location>
        <begin position="278"/>
        <end position="300"/>
    </location>
</feature>
<keyword evidence="12" id="KW-1185">Reference proteome</keyword>
<comment type="caution">
    <text evidence="11">The sequence shown here is derived from an EMBL/GenBank/DDBJ whole genome shotgun (WGS) entry which is preliminary data.</text>
</comment>